<dbReference type="InterPro" id="IPR007791">
    <property type="entry name" value="DjlA_N"/>
</dbReference>
<dbReference type="Gene3D" id="1.10.3680.10">
    <property type="entry name" value="TerB-like"/>
    <property type="match status" value="1"/>
</dbReference>
<dbReference type="Proteomes" id="UP001142610">
    <property type="component" value="Unassembled WGS sequence"/>
</dbReference>
<evidence type="ECO:0000313" key="3">
    <source>
        <dbReference type="EMBL" id="MCQ8185359.1"/>
    </source>
</evidence>
<gene>
    <name evidence="3" type="ORF">NOG11_08130</name>
</gene>
<dbReference type="InterPro" id="IPR029024">
    <property type="entry name" value="TerB-like"/>
</dbReference>
<keyword evidence="4" id="KW-1185">Reference proteome</keyword>
<feature type="region of interest" description="Disordered" evidence="1">
    <location>
        <begin position="1"/>
        <end position="21"/>
    </location>
</feature>
<reference evidence="3" key="1">
    <citation type="submission" date="2022-07" db="EMBL/GenBank/DDBJ databases">
        <title>Parvularcula maris sp. nov., an algicidal bacterium isolated from seawater.</title>
        <authorList>
            <person name="Li F."/>
        </authorList>
    </citation>
    <scope>NUCLEOTIDE SEQUENCE</scope>
    <source>
        <strain evidence="3">BGMRC 0090</strain>
    </source>
</reference>
<organism evidence="3 4">
    <name type="scientific">Parvularcula maris</name>
    <dbReference type="NCBI Taxonomy" id="2965077"/>
    <lineage>
        <taxon>Bacteria</taxon>
        <taxon>Pseudomonadati</taxon>
        <taxon>Pseudomonadota</taxon>
        <taxon>Alphaproteobacteria</taxon>
        <taxon>Parvularculales</taxon>
        <taxon>Parvularculaceae</taxon>
        <taxon>Parvularcula</taxon>
    </lineage>
</organism>
<accession>A0A9X2L954</accession>
<evidence type="ECO:0000313" key="4">
    <source>
        <dbReference type="Proteomes" id="UP001142610"/>
    </source>
</evidence>
<dbReference type="CDD" id="cd07313">
    <property type="entry name" value="terB_like_2"/>
    <property type="match status" value="1"/>
</dbReference>
<evidence type="ECO:0000259" key="2">
    <source>
        <dbReference type="Pfam" id="PF05099"/>
    </source>
</evidence>
<dbReference type="RefSeq" id="WP_256619229.1">
    <property type="nucleotide sequence ID" value="NZ_JANIBC010000004.1"/>
</dbReference>
<proteinExistence type="predicted"/>
<dbReference type="SUPFAM" id="SSF158682">
    <property type="entry name" value="TerB-like"/>
    <property type="match status" value="1"/>
</dbReference>
<dbReference type="EMBL" id="JANIBC010000004">
    <property type="protein sequence ID" value="MCQ8185359.1"/>
    <property type="molecule type" value="Genomic_DNA"/>
</dbReference>
<sequence length="147" mass="16748">MLDRLLNSLRGNTEQSAEDKTDDLPRAVAALLVEAAAADEDYTGEERSLILSLLEDRFSLGREKTEALLAEAEAAQAEANDLYQFSRVVKDGLSREEKMKLIEDMWRVVLTDDHRDPHEEMVIRRLVGLIYLEDTDSAEARRRAERT</sequence>
<evidence type="ECO:0000256" key="1">
    <source>
        <dbReference type="SAM" id="MobiDB-lite"/>
    </source>
</evidence>
<dbReference type="AlphaFoldDB" id="A0A9X2L954"/>
<name>A0A9X2L954_9PROT</name>
<protein>
    <submittedName>
        <fullName evidence="3">TerB family tellurite resistance protein</fullName>
    </submittedName>
</protein>
<comment type="caution">
    <text evidence="3">The sequence shown here is derived from an EMBL/GenBank/DDBJ whole genome shotgun (WGS) entry which is preliminary data.</text>
</comment>
<feature type="domain" description="Co-chaperone DjlA N-terminal" evidence="2">
    <location>
        <begin position="27"/>
        <end position="141"/>
    </location>
</feature>
<dbReference type="Pfam" id="PF05099">
    <property type="entry name" value="TerB"/>
    <property type="match status" value="1"/>
</dbReference>